<dbReference type="EMBL" id="JARBJD010000100">
    <property type="protein sequence ID" value="KAK2952714.1"/>
    <property type="molecule type" value="Genomic_DNA"/>
</dbReference>
<keyword evidence="2" id="KW-1185">Reference proteome</keyword>
<gene>
    <name evidence="1" type="ORF">BLNAU_12363</name>
</gene>
<protein>
    <submittedName>
        <fullName evidence="1">Uncharacterized protein</fullName>
    </submittedName>
</protein>
<organism evidence="1 2">
    <name type="scientific">Blattamonas nauphoetae</name>
    <dbReference type="NCBI Taxonomy" id="2049346"/>
    <lineage>
        <taxon>Eukaryota</taxon>
        <taxon>Metamonada</taxon>
        <taxon>Preaxostyla</taxon>
        <taxon>Oxymonadida</taxon>
        <taxon>Blattamonas</taxon>
    </lineage>
</organism>
<comment type="caution">
    <text evidence="1">The sequence shown here is derived from an EMBL/GenBank/DDBJ whole genome shotgun (WGS) entry which is preliminary data.</text>
</comment>
<evidence type="ECO:0000313" key="2">
    <source>
        <dbReference type="Proteomes" id="UP001281761"/>
    </source>
</evidence>
<name>A0ABQ9XLU4_9EUKA</name>
<dbReference type="Proteomes" id="UP001281761">
    <property type="component" value="Unassembled WGS sequence"/>
</dbReference>
<reference evidence="1 2" key="1">
    <citation type="journal article" date="2022" name="bioRxiv">
        <title>Genomics of Preaxostyla Flagellates Illuminates Evolutionary Transitions and the Path Towards Mitochondrial Loss.</title>
        <authorList>
            <person name="Novak L.V.F."/>
            <person name="Treitli S.C."/>
            <person name="Pyrih J."/>
            <person name="Halakuc P."/>
            <person name="Pipaliya S.V."/>
            <person name="Vacek V."/>
            <person name="Brzon O."/>
            <person name="Soukal P."/>
            <person name="Eme L."/>
            <person name="Dacks J.B."/>
            <person name="Karnkowska A."/>
            <person name="Elias M."/>
            <person name="Hampl V."/>
        </authorList>
    </citation>
    <scope>NUCLEOTIDE SEQUENCE [LARGE SCALE GENOMIC DNA]</scope>
    <source>
        <strain evidence="1">NAU3</strain>
        <tissue evidence="1">Gut</tissue>
    </source>
</reference>
<sequence length="278" mass="32054">MPKSRESADDFINYLVTFSFESLTEFVQSMVLLISTPSQAIIISAMTMLGHLIKWCSDAIVLALVKTDLIPQLINTLNSLPLSLTESIHIHFYLLFTIFVSFCLSTSEALSQLENEDGNEQQAIHEVVLKQVLEPSEKYFCHFCVNRFSIIDESLEKGFMLLLANLLLISPYYQPTMDFVLNMPVVLTIPSCLTFFEKNGSLSFFLFSMIDSQYDWDEKGGKERMLWNEMLRMLRMEGLEDVIEEKLQNDQSEDEGIFTRPYSIDWNNMQGMNLPEQE</sequence>
<evidence type="ECO:0000313" key="1">
    <source>
        <dbReference type="EMBL" id="KAK2952714.1"/>
    </source>
</evidence>
<accession>A0ABQ9XLU4</accession>
<proteinExistence type="predicted"/>